<name>A0A5B7FAT8_PORTR</name>
<comment type="caution">
    <text evidence="1">The sequence shown here is derived from an EMBL/GenBank/DDBJ whole genome shotgun (WGS) entry which is preliminary data.</text>
</comment>
<reference evidence="1 2" key="1">
    <citation type="submission" date="2019-05" db="EMBL/GenBank/DDBJ databases">
        <title>Another draft genome of Portunus trituberculatus and its Hox gene families provides insights of decapod evolution.</title>
        <authorList>
            <person name="Jeong J.-H."/>
            <person name="Song I."/>
            <person name="Kim S."/>
            <person name="Choi T."/>
            <person name="Kim D."/>
            <person name="Ryu S."/>
            <person name="Kim W."/>
        </authorList>
    </citation>
    <scope>NUCLEOTIDE SEQUENCE [LARGE SCALE GENOMIC DNA]</scope>
    <source>
        <tissue evidence="1">Muscle</tissue>
    </source>
</reference>
<organism evidence="1 2">
    <name type="scientific">Portunus trituberculatus</name>
    <name type="common">Swimming crab</name>
    <name type="synonym">Neptunus trituberculatus</name>
    <dbReference type="NCBI Taxonomy" id="210409"/>
    <lineage>
        <taxon>Eukaryota</taxon>
        <taxon>Metazoa</taxon>
        <taxon>Ecdysozoa</taxon>
        <taxon>Arthropoda</taxon>
        <taxon>Crustacea</taxon>
        <taxon>Multicrustacea</taxon>
        <taxon>Malacostraca</taxon>
        <taxon>Eumalacostraca</taxon>
        <taxon>Eucarida</taxon>
        <taxon>Decapoda</taxon>
        <taxon>Pleocyemata</taxon>
        <taxon>Brachyura</taxon>
        <taxon>Eubrachyura</taxon>
        <taxon>Portunoidea</taxon>
        <taxon>Portunidae</taxon>
        <taxon>Portuninae</taxon>
        <taxon>Portunus</taxon>
    </lineage>
</organism>
<keyword evidence="2" id="KW-1185">Reference proteome</keyword>
<accession>A0A5B7FAT8</accession>
<dbReference type="Proteomes" id="UP000324222">
    <property type="component" value="Unassembled WGS sequence"/>
</dbReference>
<gene>
    <name evidence="1" type="ORF">E2C01_038440</name>
</gene>
<dbReference type="EMBL" id="VSRR010006423">
    <property type="protein sequence ID" value="MPC44760.1"/>
    <property type="molecule type" value="Genomic_DNA"/>
</dbReference>
<evidence type="ECO:0000313" key="1">
    <source>
        <dbReference type="EMBL" id="MPC44760.1"/>
    </source>
</evidence>
<proteinExistence type="predicted"/>
<sequence>MREGKLRIVMKAVHSRTGRALLLSFAGGEVVELTRVYSQRSKTTSLRENKENIIAPHSECNAQILFKGKMKH</sequence>
<protein>
    <submittedName>
        <fullName evidence="1">Uncharacterized protein</fullName>
    </submittedName>
</protein>
<dbReference type="AlphaFoldDB" id="A0A5B7FAT8"/>
<evidence type="ECO:0000313" key="2">
    <source>
        <dbReference type="Proteomes" id="UP000324222"/>
    </source>
</evidence>